<sequence length="1964" mass="213062">MSTLPCVELGVLGPLQVRLGGAPVTIPGTKARAILTMLGLHDGSVVPADTLIKLLWDDEPPRTAEKALQTHISALRRTLGEGFIVTQGAGWTLAAAEVDASRYRLAARLGRDAVAAGDTSAAVMRLEEALTLWRGTPELPDGQRGRSEKTRWIEGHAALVEDRADALLATGRAAELIGDLEAAVAEAPLRERRWGQLMLALYRAGRQGDALGAYQRARSLLADELGVDPGPKLRQLESAIVAQDPSLELVIAQHVSSVTRAVTFLLTDIEGSTAAWEVDAAAMAVALARHDELVEQVVTSRGGRLIKTRGEGDATFSVFDRPSAAAAAAIELQDAITHEPWKLRTPMRVRVALHTGEVELRDGDYFGRAVNRAARLRSVAVGGQILCSGATAELVIDSLPDDVVLSDLGMRQLRNLTRPEHVFELRLQADDDRPAAPATDAPIERPGLPAVLTGPGPFVGRERELERLSSAFVVALSGGANAVLIAGEPGVGKTRLAGEWARQAYGQGAVIIYGRCDEDLGAPYQPFAEALRSLVPCLSASGLRGLRGVEALLALVPGLTDMLPDLAAPPRADPDTERYALFDAVVALLRLASGGAPVVLILDDLHWAAKPTLLLLRHLLRFGEHAQVQIVGTYRSTDLDRSHPLAAMLADLHRDGTATRLNLSGLDEDDVTAYVAEAGYDDEELARALSSVTGGNPFFLIEALRHVDESGGVWDQSTLPQGVREAVSRRLSRLPSETNKALAAAAVVGSRFAVDLVERVVGNDLIDALDQACQAGIVVEEPGGIYRFNHAIVRQSLLAELASVRRMRLHQRIATTLEAQREGGDELLAELAHHYFECAWAGNAAKAVFYCRRAGDQAMARLAYEGAADLYGHALHALEEVDDELPDRDDQAADLLVARCEALLAAGDVTSAEGVVSQLRDATVDSARLAAWATCFAGQLSVLVHPERLDEVEGALDVAARKLAEFDDAAGEAKAHTVRATCLARLGRIGDCETALDDALTAARRARETRRVNAVLAGAPLAALWGPNPVPRAGGRCLDVVRLLRITTDSPAVEATSTRCQAVLEAFRGRAVAARRMIDSARRTVTELGLRHALLEVEQFAGIVELVADDPAAAETHLRLAYNGFRRMGLDADTAETAALLGRACVMLDRDAEADELCTESEQLAGHALKPSIAWRVLRAQLLSRRADHAQARRVAEAAVGLAQRTDALVDHGDACLALATVLGAAGDDSAARAAASRAVDLYQRKGAVTLADKARRIIGQCEAPPSPAPPAPRPIELDNACARAIGRLDAAVHRLAWHELEHLITPSVSVENRRKIVGFPRIDFTCTEYASEARRYHEVGPVRHHRTVVAVRGERLALTRLELGTADSSPGAPRDEAYQLFACDEDGRIATEMWFDVEDTEAALAELDAVHARFQQRRSPRLENAASRMIERFAACFAAGDLVAAADTFAVDYYLDDRRGVVNSGVRQGRKTAIDDLRVSAQVGFTHVAAHFIATRGDRLVLWRSHWSGVNQRPQTFEMDGLHVTEVDADGRAAAVVAFDPDDLDAATTELDRRYLAGEAAAHAHTWSVITQAYAALNRHALAPTTKDWVNIDHRRLVGIDKGGLSAYLRATWADSQQSHFYVESVHRLTDKGALFTRVALEASQQGFDAEWRGVDILLVEGDLINRCEIFDEDEINAAATRFDQLNRSARRLENAATRASERLRTCFERSDWTAIGELLADDIVTADRRKVVYSGVREGKDAVFTEIKTITEIGVRYMTSEAIALRGSRLALSRTQTWGRDRRPEAFHSDVLDVVEVNAEQHLVARVVFDFADIDAAFEELERRYLAGEAAPFSDTWSIILQAFAALNRRELPAVTDDFESVDHRRVAAYAPGELLAYVLAGWELGQRVHTYVESVHRLTDQGAVLTHAAYGNSQDGFNAEWRGVDLLLVQGERCKRSEVFDEVDLDQALARFEQLSRQSGG</sequence>
<feature type="domain" description="OmpR/PhoB-type" evidence="8">
    <location>
        <begin position="1"/>
        <end position="95"/>
    </location>
</feature>
<dbReference type="PROSITE" id="PS50125">
    <property type="entry name" value="GUANYLATE_CYCLASE_2"/>
    <property type="match status" value="1"/>
</dbReference>
<dbReference type="SUPFAM" id="SSF54427">
    <property type="entry name" value="NTF2-like"/>
    <property type="match status" value="2"/>
</dbReference>
<dbReference type="SMART" id="SM00382">
    <property type="entry name" value="AAA"/>
    <property type="match status" value="1"/>
</dbReference>
<dbReference type="GO" id="GO:0009190">
    <property type="term" value="P:cyclic nucleotide biosynthetic process"/>
    <property type="evidence" value="ECO:0007669"/>
    <property type="project" value="InterPro"/>
</dbReference>
<dbReference type="InterPro" id="IPR016032">
    <property type="entry name" value="Sig_transdc_resp-reg_C-effctor"/>
</dbReference>
<dbReference type="GO" id="GO:0004016">
    <property type="term" value="F:adenylate cyclase activity"/>
    <property type="evidence" value="ECO:0007669"/>
    <property type="project" value="UniProtKB-ARBA"/>
</dbReference>
<evidence type="ECO:0000313" key="9">
    <source>
        <dbReference type="EMBL" id="QPI37645.1"/>
    </source>
</evidence>
<reference evidence="9" key="1">
    <citation type="submission" date="2020-11" db="EMBL/GenBank/DDBJ databases">
        <title>Intraspecies plasmid and genomic variation of Mycobacterium kubicae revealed by the complete genome sequences of two clinical isolates.</title>
        <authorList>
            <person name="Hendrix J.R."/>
            <person name="Epperson L.E."/>
            <person name="Honda J.R."/>
            <person name="Strong M."/>
        </authorList>
    </citation>
    <scope>NUCLEOTIDE SEQUENCE</scope>
    <source>
        <strain evidence="9">JCM 13573</strain>
    </source>
</reference>
<dbReference type="InterPro" id="IPR041664">
    <property type="entry name" value="AAA_16"/>
</dbReference>
<proteinExistence type="inferred from homology"/>
<dbReference type="SMART" id="SM00862">
    <property type="entry name" value="Trans_reg_C"/>
    <property type="match status" value="1"/>
</dbReference>
<dbReference type="GO" id="GO:0005524">
    <property type="term" value="F:ATP binding"/>
    <property type="evidence" value="ECO:0007669"/>
    <property type="project" value="UniProtKB-KW"/>
</dbReference>
<dbReference type="Gene3D" id="3.30.70.1230">
    <property type="entry name" value="Nucleotide cyclase"/>
    <property type="match status" value="1"/>
</dbReference>
<dbReference type="KEGG" id="mku:I2456_25850"/>
<dbReference type="Pfam" id="PF00486">
    <property type="entry name" value="Trans_reg_C"/>
    <property type="match status" value="1"/>
</dbReference>
<evidence type="ECO:0000313" key="10">
    <source>
        <dbReference type="Proteomes" id="UP000663583"/>
    </source>
</evidence>
<dbReference type="CDD" id="cd07302">
    <property type="entry name" value="CHD"/>
    <property type="match status" value="1"/>
</dbReference>
<dbReference type="GO" id="GO:0005737">
    <property type="term" value="C:cytoplasm"/>
    <property type="evidence" value="ECO:0007669"/>
    <property type="project" value="TreeGrafter"/>
</dbReference>
<dbReference type="SUPFAM" id="SSF46894">
    <property type="entry name" value="C-terminal effector domain of the bipartite response regulators"/>
    <property type="match status" value="1"/>
</dbReference>
<dbReference type="Pfam" id="PF03704">
    <property type="entry name" value="BTAD"/>
    <property type="match status" value="1"/>
</dbReference>
<dbReference type="InterPro" id="IPR032710">
    <property type="entry name" value="NTF2-like_dom_sf"/>
</dbReference>
<dbReference type="Gene3D" id="3.10.450.50">
    <property type="match status" value="2"/>
</dbReference>
<evidence type="ECO:0000256" key="6">
    <source>
        <dbReference type="SAM" id="Coils"/>
    </source>
</evidence>
<dbReference type="Pfam" id="PF13191">
    <property type="entry name" value="AAA_16"/>
    <property type="match status" value="1"/>
</dbReference>
<dbReference type="InterPro" id="IPR001054">
    <property type="entry name" value="A/G_cyclase"/>
</dbReference>
<evidence type="ECO:0000256" key="1">
    <source>
        <dbReference type="ARBA" id="ARBA00005820"/>
    </source>
</evidence>
<keyword evidence="4 5" id="KW-0238">DNA-binding</keyword>
<dbReference type="Gene3D" id="3.40.50.300">
    <property type="entry name" value="P-loop containing nucleotide triphosphate hydrolases"/>
    <property type="match status" value="1"/>
</dbReference>
<dbReference type="SMART" id="SM01043">
    <property type="entry name" value="BTAD"/>
    <property type="match status" value="1"/>
</dbReference>
<evidence type="ECO:0000259" key="8">
    <source>
        <dbReference type="PROSITE" id="PS51755"/>
    </source>
</evidence>
<dbReference type="InterPro" id="IPR005158">
    <property type="entry name" value="BTAD"/>
</dbReference>
<dbReference type="Proteomes" id="UP000663583">
    <property type="component" value="Chromosome"/>
</dbReference>
<dbReference type="GO" id="GO:0003677">
    <property type="term" value="F:DNA binding"/>
    <property type="evidence" value="ECO:0007669"/>
    <property type="project" value="UniProtKB-UniRule"/>
</dbReference>
<evidence type="ECO:0000256" key="4">
    <source>
        <dbReference type="ARBA" id="ARBA00023125"/>
    </source>
</evidence>
<dbReference type="InterPro" id="IPR029787">
    <property type="entry name" value="Nucleotide_cyclase"/>
</dbReference>
<organism evidence="9 10">
    <name type="scientific">Mycobacterium kubicae</name>
    <dbReference type="NCBI Taxonomy" id="120959"/>
    <lineage>
        <taxon>Bacteria</taxon>
        <taxon>Bacillati</taxon>
        <taxon>Actinomycetota</taxon>
        <taxon>Actinomycetes</taxon>
        <taxon>Mycobacteriales</taxon>
        <taxon>Mycobacteriaceae</taxon>
        <taxon>Mycobacterium</taxon>
        <taxon>Mycobacterium simiae complex</taxon>
    </lineage>
</organism>
<accession>A0AAX1JAZ0</accession>
<evidence type="ECO:0000259" key="7">
    <source>
        <dbReference type="PROSITE" id="PS50125"/>
    </source>
</evidence>
<dbReference type="Gene3D" id="1.25.40.10">
    <property type="entry name" value="Tetratricopeptide repeat domain"/>
    <property type="match status" value="2"/>
</dbReference>
<dbReference type="PANTHER" id="PTHR16305:SF28">
    <property type="entry name" value="GUANYLATE CYCLASE DOMAIN-CONTAINING PROTEIN"/>
    <property type="match status" value="1"/>
</dbReference>
<dbReference type="SUPFAM" id="SSF48452">
    <property type="entry name" value="TPR-like"/>
    <property type="match status" value="3"/>
</dbReference>
<dbReference type="SUPFAM" id="SSF52540">
    <property type="entry name" value="P-loop containing nucleoside triphosphate hydrolases"/>
    <property type="match status" value="1"/>
</dbReference>
<dbReference type="EMBL" id="CP065047">
    <property type="protein sequence ID" value="QPI37645.1"/>
    <property type="molecule type" value="Genomic_DNA"/>
</dbReference>
<dbReference type="PROSITE" id="PS51755">
    <property type="entry name" value="OMPR_PHOB"/>
    <property type="match status" value="1"/>
</dbReference>
<dbReference type="InterPro" id="IPR001867">
    <property type="entry name" value="OmpR/PhoB-type_DNA-bd"/>
</dbReference>
<keyword evidence="2" id="KW-0547">Nucleotide-binding</keyword>
<dbReference type="SMART" id="SM00044">
    <property type="entry name" value="CYCc"/>
    <property type="match status" value="1"/>
</dbReference>
<dbReference type="InterPro" id="IPR036388">
    <property type="entry name" value="WH-like_DNA-bd_sf"/>
</dbReference>
<feature type="DNA-binding region" description="OmpR/PhoB-type" evidence="5">
    <location>
        <begin position="1"/>
        <end position="95"/>
    </location>
</feature>
<dbReference type="GO" id="GO:0006355">
    <property type="term" value="P:regulation of DNA-templated transcription"/>
    <property type="evidence" value="ECO:0007669"/>
    <property type="project" value="InterPro"/>
</dbReference>
<evidence type="ECO:0000256" key="3">
    <source>
        <dbReference type="ARBA" id="ARBA00022840"/>
    </source>
</evidence>
<feature type="coiled-coil region" evidence="6">
    <location>
        <begin position="1677"/>
        <end position="1704"/>
    </location>
</feature>
<name>A0AAX1JAZ0_9MYCO</name>
<comment type="similarity">
    <text evidence="1">Belongs to the AfsR/DnrI/RedD regulatory family.</text>
</comment>
<dbReference type="InterPro" id="IPR003593">
    <property type="entry name" value="AAA+_ATPase"/>
</dbReference>
<dbReference type="Gene3D" id="1.10.10.10">
    <property type="entry name" value="Winged helix-like DNA-binding domain superfamily/Winged helix DNA-binding domain"/>
    <property type="match status" value="1"/>
</dbReference>
<protein>
    <submittedName>
        <fullName evidence="9">AAA family ATPase</fullName>
    </submittedName>
</protein>
<dbReference type="SUPFAM" id="SSF55073">
    <property type="entry name" value="Nucleotide cyclase"/>
    <property type="match status" value="1"/>
</dbReference>
<dbReference type="PANTHER" id="PTHR16305">
    <property type="entry name" value="TESTICULAR SOLUBLE ADENYLYL CYCLASE"/>
    <property type="match status" value="1"/>
</dbReference>
<dbReference type="Pfam" id="PF00211">
    <property type="entry name" value="Guanylate_cyc"/>
    <property type="match status" value="1"/>
</dbReference>
<evidence type="ECO:0000256" key="2">
    <source>
        <dbReference type="ARBA" id="ARBA00022741"/>
    </source>
</evidence>
<dbReference type="CDD" id="cd15831">
    <property type="entry name" value="BTAD"/>
    <property type="match status" value="1"/>
</dbReference>
<keyword evidence="6" id="KW-0175">Coiled coil</keyword>
<dbReference type="RefSeq" id="WP_085074645.1">
    <property type="nucleotide sequence ID" value="NZ_BLKU01000005.1"/>
</dbReference>
<dbReference type="GO" id="GO:0000160">
    <property type="term" value="P:phosphorelay signal transduction system"/>
    <property type="evidence" value="ECO:0007669"/>
    <property type="project" value="InterPro"/>
</dbReference>
<feature type="domain" description="Guanylate cyclase" evidence="7">
    <location>
        <begin position="263"/>
        <end position="377"/>
    </location>
</feature>
<gene>
    <name evidence="9" type="ORF">I2456_25850</name>
</gene>
<evidence type="ECO:0000256" key="5">
    <source>
        <dbReference type="PROSITE-ProRule" id="PRU01091"/>
    </source>
</evidence>
<keyword evidence="3" id="KW-0067">ATP-binding</keyword>
<dbReference type="InterPro" id="IPR027417">
    <property type="entry name" value="P-loop_NTPase"/>
</dbReference>
<dbReference type="InterPro" id="IPR011990">
    <property type="entry name" value="TPR-like_helical_dom_sf"/>
</dbReference>